<dbReference type="SMART" id="SM00184">
    <property type="entry name" value="RING"/>
    <property type="match status" value="1"/>
</dbReference>
<gene>
    <name evidence="7" type="ORF">V8G54_005235</name>
</gene>
<reference evidence="7 8" key="1">
    <citation type="journal article" date="2023" name="Life. Sci Alliance">
        <title>Evolutionary insights into 3D genome organization and epigenetic landscape of Vigna mungo.</title>
        <authorList>
            <person name="Junaid A."/>
            <person name="Singh B."/>
            <person name="Bhatia S."/>
        </authorList>
    </citation>
    <scope>NUCLEOTIDE SEQUENCE [LARGE SCALE GENOMIC DNA]</scope>
    <source>
        <strain evidence="7">Urdbean</strain>
    </source>
</reference>
<organism evidence="7 8">
    <name type="scientific">Vigna mungo</name>
    <name type="common">Black gram</name>
    <name type="synonym">Phaseolus mungo</name>
    <dbReference type="NCBI Taxonomy" id="3915"/>
    <lineage>
        <taxon>Eukaryota</taxon>
        <taxon>Viridiplantae</taxon>
        <taxon>Streptophyta</taxon>
        <taxon>Embryophyta</taxon>
        <taxon>Tracheophyta</taxon>
        <taxon>Spermatophyta</taxon>
        <taxon>Magnoliopsida</taxon>
        <taxon>eudicotyledons</taxon>
        <taxon>Gunneridae</taxon>
        <taxon>Pentapetalae</taxon>
        <taxon>rosids</taxon>
        <taxon>fabids</taxon>
        <taxon>Fabales</taxon>
        <taxon>Fabaceae</taxon>
        <taxon>Papilionoideae</taxon>
        <taxon>50 kb inversion clade</taxon>
        <taxon>NPAAA clade</taxon>
        <taxon>indigoferoid/millettioid clade</taxon>
        <taxon>Phaseoleae</taxon>
        <taxon>Vigna</taxon>
    </lineage>
</organism>
<evidence type="ECO:0000256" key="3">
    <source>
        <dbReference type="ARBA" id="ARBA00022833"/>
    </source>
</evidence>
<feature type="domain" description="RING-type" evidence="6">
    <location>
        <begin position="62"/>
        <end position="102"/>
    </location>
</feature>
<dbReference type="EMBL" id="CP144700">
    <property type="protein sequence ID" value="WVZ26691.1"/>
    <property type="molecule type" value="Genomic_DNA"/>
</dbReference>
<dbReference type="CDD" id="cd16531">
    <property type="entry name" value="RING-HC_RING1-like"/>
    <property type="match status" value="1"/>
</dbReference>
<evidence type="ECO:0000256" key="2">
    <source>
        <dbReference type="ARBA" id="ARBA00022771"/>
    </source>
</evidence>
<evidence type="ECO:0000256" key="5">
    <source>
        <dbReference type="SAM" id="MobiDB-lite"/>
    </source>
</evidence>
<dbReference type="GO" id="GO:0008270">
    <property type="term" value="F:zinc ion binding"/>
    <property type="evidence" value="ECO:0007669"/>
    <property type="project" value="UniProtKB-KW"/>
</dbReference>
<protein>
    <recommendedName>
        <fullName evidence="6">RING-type domain-containing protein</fullName>
    </recommendedName>
</protein>
<dbReference type="PROSITE" id="PS50089">
    <property type="entry name" value="ZF_RING_2"/>
    <property type="match status" value="1"/>
</dbReference>
<feature type="region of interest" description="Disordered" evidence="5">
    <location>
        <begin position="20"/>
        <end position="45"/>
    </location>
</feature>
<evidence type="ECO:0000313" key="7">
    <source>
        <dbReference type="EMBL" id="WVZ26691.1"/>
    </source>
</evidence>
<dbReference type="PANTHER" id="PTHR46537:SF3">
    <property type="entry name" value="E3 UBIQUITIN-PROTEIN LIGASE RING1A"/>
    <property type="match status" value="1"/>
</dbReference>
<evidence type="ECO:0000259" key="6">
    <source>
        <dbReference type="PROSITE" id="PS50089"/>
    </source>
</evidence>
<dbReference type="InterPro" id="IPR017907">
    <property type="entry name" value="Znf_RING_CS"/>
</dbReference>
<keyword evidence="2 4" id="KW-0863">Zinc-finger</keyword>
<name>A0AAQ3PFH6_VIGMU</name>
<sequence>MLNSSLCQLHYTGFGFSENRMSAQKRPQEQPQDEAESEQNGSLSNLDKDKEYMAMDLSILKCGICRGFIQNTRTLMECFHKFCQECIEKYMRLGVNECPVCHVHVASQLSLKEDPQYDAIVSAIVPQVMKYKKKASFQQSYTCVSGDKAMSNRLSKLIDLLRKSDEKVDELEIHLVLISLDEQRIPSLQEPHLLCRPTCSVKTLCKYVELKAKLQENQVELFLIEESEANIVMGDITIDPNKDKLRVLRDEETLAQLYTPNVTNCGHLLLAYKMK</sequence>
<dbReference type="AlphaFoldDB" id="A0AAQ3PFH6"/>
<proteinExistence type="predicted"/>
<keyword evidence="8" id="KW-1185">Reference proteome</keyword>
<dbReference type="InterPro" id="IPR044592">
    <property type="entry name" value="RING1A/B"/>
</dbReference>
<evidence type="ECO:0000256" key="1">
    <source>
        <dbReference type="ARBA" id="ARBA00022723"/>
    </source>
</evidence>
<accession>A0AAQ3PFH6</accession>
<dbReference type="PROSITE" id="PS00518">
    <property type="entry name" value="ZF_RING_1"/>
    <property type="match status" value="1"/>
</dbReference>
<dbReference type="Pfam" id="PF13923">
    <property type="entry name" value="zf-C3HC4_2"/>
    <property type="match status" value="1"/>
</dbReference>
<dbReference type="PANTHER" id="PTHR46537">
    <property type="entry name" value="OS11G0578200 PROTEIN"/>
    <property type="match status" value="1"/>
</dbReference>
<dbReference type="SUPFAM" id="SSF57850">
    <property type="entry name" value="RING/U-box"/>
    <property type="match status" value="1"/>
</dbReference>
<dbReference type="Gene3D" id="3.30.40.10">
    <property type="entry name" value="Zinc/RING finger domain, C3HC4 (zinc finger)"/>
    <property type="match status" value="1"/>
</dbReference>
<dbReference type="InterPro" id="IPR001841">
    <property type="entry name" value="Znf_RING"/>
</dbReference>
<evidence type="ECO:0000256" key="4">
    <source>
        <dbReference type="PROSITE-ProRule" id="PRU00175"/>
    </source>
</evidence>
<dbReference type="InterPro" id="IPR013083">
    <property type="entry name" value="Znf_RING/FYVE/PHD"/>
</dbReference>
<dbReference type="Proteomes" id="UP001374535">
    <property type="component" value="Chromosome 1"/>
</dbReference>
<evidence type="ECO:0000313" key="8">
    <source>
        <dbReference type="Proteomes" id="UP001374535"/>
    </source>
</evidence>
<keyword evidence="3" id="KW-0862">Zinc</keyword>
<keyword evidence="1" id="KW-0479">Metal-binding</keyword>